<dbReference type="PROSITE" id="PS00518">
    <property type="entry name" value="ZF_RING_1"/>
    <property type="match status" value="1"/>
</dbReference>
<keyword evidence="7" id="KW-1185">Reference proteome</keyword>
<keyword evidence="3" id="KW-0862">Zinc</keyword>
<dbReference type="GO" id="GO:0043122">
    <property type="term" value="P:regulation of canonical NF-kappaB signal transduction"/>
    <property type="evidence" value="ECO:0007669"/>
    <property type="project" value="TreeGrafter"/>
</dbReference>
<dbReference type="GO" id="GO:0009898">
    <property type="term" value="C:cytoplasmic side of plasma membrane"/>
    <property type="evidence" value="ECO:0007669"/>
    <property type="project" value="TreeGrafter"/>
</dbReference>
<dbReference type="Pfam" id="PF14447">
    <property type="entry name" value="Prok-RING_4"/>
    <property type="match status" value="1"/>
</dbReference>
<dbReference type="SUPFAM" id="SSF57850">
    <property type="entry name" value="RING/U-box"/>
    <property type="match status" value="1"/>
</dbReference>
<keyword evidence="2 4" id="KW-0863">Zinc-finger</keyword>
<dbReference type="InterPro" id="IPR017907">
    <property type="entry name" value="Znf_RING_CS"/>
</dbReference>
<dbReference type="PANTHER" id="PTHR10131">
    <property type="entry name" value="TNF RECEPTOR ASSOCIATED FACTOR"/>
    <property type="match status" value="1"/>
</dbReference>
<dbReference type="PROSITE" id="PS50089">
    <property type="entry name" value="ZF_RING_2"/>
    <property type="match status" value="1"/>
</dbReference>
<evidence type="ECO:0000313" key="7">
    <source>
        <dbReference type="Proteomes" id="UP001321473"/>
    </source>
</evidence>
<dbReference type="SUPFAM" id="SSF49599">
    <property type="entry name" value="TRAF domain-like"/>
    <property type="match status" value="2"/>
</dbReference>
<evidence type="ECO:0000256" key="1">
    <source>
        <dbReference type="ARBA" id="ARBA00022723"/>
    </source>
</evidence>
<protein>
    <recommendedName>
        <fullName evidence="5">RING-type domain-containing protein</fullName>
    </recommendedName>
</protein>
<dbReference type="GO" id="GO:0005164">
    <property type="term" value="F:tumor necrosis factor receptor binding"/>
    <property type="evidence" value="ECO:0007669"/>
    <property type="project" value="TreeGrafter"/>
</dbReference>
<dbReference type="Gene3D" id="3.30.40.10">
    <property type="entry name" value="Zinc/RING finger domain, C3HC4 (zinc finger)"/>
    <property type="match status" value="2"/>
</dbReference>
<dbReference type="Proteomes" id="UP001321473">
    <property type="component" value="Unassembled WGS sequence"/>
</dbReference>
<feature type="domain" description="RING-type" evidence="5">
    <location>
        <begin position="31"/>
        <end position="69"/>
    </location>
</feature>
<gene>
    <name evidence="6" type="ORF">V5799_005294</name>
</gene>
<dbReference type="EMBL" id="JARKHS020024751">
    <property type="protein sequence ID" value="KAK8767929.1"/>
    <property type="molecule type" value="Genomic_DNA"/>
</dbReference>
<dbReference type="InterPro" id="IPR049342">
    <property type="entry name" value="TRAF1-6_MATH_dom"/>
</dbReference>
<dbReference type="Pfam" id="PF21355">
    <property type="entry name" value="TRAF-mep_MATH"/>
    <property type="match status" value="1"/>
</dbReference>
<reference evidence="6 7" key="1">
    <citation type="journal article" date="2023" name="Arcadia Sci">
        <title>De novo assembly of a long-read Amblyomma americanum tick genome.</title>
        <authorList>
            <person name="Chou S."/>
            <person name="Poskanzer K.E."/>
            <person name="Rollins M."/>
            <person name="Thuy-Boun P.S."/>
        </authorList>
    </citation>
    <scope>NUCLEOTIDE SEQUENCE [LARGE SCALE GENOMIC DNA]</scope>
    <source>
        <strain evidence="6">F_SG_1</strain>
        <tissue evidence="6">Salivary glands</tissue>
    </source>
</reference>
<sequence>MATARYLSGFGSIVDWRPLQFVEHLPDIRICGLCGVVARLTMLLPCSHILCQTCYRLVLDTNLSCPVDKRKVGEDEVQTLELKGDQLDDRRVLCLNAQRGCSFMGKLVDLKEHIEKDCKYHEVFCPKCGMSVSQSKILEHCLSSCVDGTIVTTPNDSGSVLEDLRRIKQNVEDGMVGITRKKSVVQDKVNGLVECLDSFTMHMKSLQVVLHESIATSQLAKVHLPSAADSEGRGMSPGGSGTVDRVYVCLGQIYKRKSSLCTGMTARELTPAFNLAGYSTMLESKFEMNDGHISLALGVVFCSGGWDSFVTWPFSRQVTLTLVHPVDKQKNLSYPASVPQDVDRFECVKKPSPEGPNSAMRTRMISWNELELSGFIANDSLCVSVEFE</sequence>
<evidence type="ECO:0000313" key="6">
    <source>
        <dbReference type="EMBL" id="KAK8767929.1"/>
    </source>
</evidence>
<organism evidence="6 7">
    <name type="scientific">Amblyomma americanum</name>
    <name type="common">Lone star tick</name>
    <dbReference type="NCBI Taxonomy" id="6943"/>
    <lineage>
        <taxon>Eukaryota</taxon>
        <taxon>Metazoa</taxon>
        <taxon>Ecdysozoa</taxon>
        <taxon>Arthropoda</taxon>
        <taxon>Chelicerata</taxon>
        <taxon>Arachnida</taxon>
        <taxon>Acari</taxon>
        <taxon>Parasitiformes</taxon>
        <taxon>Ixodida</taxon>
        <taxon>Ixodoidea</taxon>
        <taxon>Ixodidae</taxon>
        <taxon>Amblyomminae</taxon>
        <taxon>Amblyomma</taxon>
    </lineage>
</organism>
<comment type="caution">
    <text evidence="6">The sequence shown here is derived from an EMBL/GenBank/DDBJ whole genome shotgun (WGS) entry which is preliminary data.</text>
</comment>
<keyword evidence="1" id="KW-0479">Metal-binding</keyword>
<dbReference type="InterPro" id="IPR013083">
    <property type="entry name" value="Znf_RING/FYVE/PHD"/>
</dbReference>
<evidence type="ECO:0000256" key="4">
    <source>
        <dbReference type="PROSITE-ProRule" id="PRU00175"/>
    </source>
</evidence>
<evidence type="ECO:0000256" key="2">
    <source>
        <dbReference type="ARBA" id="ARBA00022771"/>
    </source>
</evidence>
<accession>A0AAQ4DZN9</accession>
<dbReference type="InterPro" id="IPR008974">
    <property type="entry name" value="TRAF-like"/>
</dbReference>
<dbReference type="AlphaFoldDB" id="A0AAQ4DZN9"/>
<proteinExistence type="predicted"/>
<name>A0AAQ4DZN9_AMBAM</name>
<dbReference type="InterPro" id="IPR001841">
    <property type="entry name" value="Znf_RING"/>
</dbReference>
<dbReference type="GO" id="GO:0008270">
    <property type="term" value="F:zinc ion binding"/>
    <property type="evidence" value="ECO:0007669"/>
    <property type="project" value="UniProtKB-KW"/>
</dbReference>
<dbReference type="Gene3D" id="2.60.210.10">
    <property type="entry name" value="Apoptosis, Tumor Necrosis Factor Receptor Associated Protein 2, Chain A"/>
    <property type="match status" value="1"/>
</dbReference>
<dbReference type="PANTHER" id="PTHR10131:SF138">
    <property type="entry name" value="RE66324P"/>
    <property type="match status" value="1"/>
</dbReference>
<evidence type="ECO:0000256" key="3">
    <source>
        <dbReference type="ARBA" id="ARBA00022833"/>
    </source>
</evidence>
<evidence type="ECO:0000259" key="5">
    <source>
        <dbReference type="PROSITE" id="PS50089"/>
    </source>
</evidence>